<feature type="transmembrane region" description="Helical" evidence="1">
    <location>
        <begin position="247"/>
        <end position="269"/>
    </location>
</feature>
<organism evidence="2 3">
    <name type="scientific">Alishewanella maricola</name>
    <dbReference type="NCBI Taxonomy" id="2795740"/>
    <lineage>
        <taxon>Bacteria</taxon>
        <taxon>Pseudomonadati</taxon>
        <taxon>Pseudomonadota</taxon>
        <taxon>Gammaproteobacteria</taxon>
        <taxon>Alteromonadales</taxon>
        <taxon>Alteromonadaceae</taxon>
        <taxon>Alishewanella</taxon>
    </lineage>
</organism>
<evidence type="ECO:0000313" key="2">
    <source>
        <dbReference type="EMBL" id="MCB5227698.1"/>
    </source>
</evidence>
<dbReference type="Proteomes" id="UP000633814">
    <property type="component" value="Unassembled WGS sequence"/>
</dbReference>
<dbReference type="RefSeq" id="WP_226751760.1">
    <property type="nucleotide sequence ID" value="NZ_JAEINI020000009.1"/>
</dbReference>
<comment type="caution">
    <text evidence="2">The sequence shown here is derived from an EMBL/GenBank/DDBJ whole genome shotgun (WGS) entry which is preliminary data.</text>
</comment>
<keyword evidence="3" id="KW-1185">Reference proteome</keyword>
<dbReference type="EMBL" id="JAEINI020000009">
    <property type="protein sequence ID" value="MCB5227698.1"/>
    <property type="molecule type" value="Genomic_DNA"/>
</dbReference>
<protein>
    <submittedName>
        <fullName evidence="2">Uncharacterized protein</fullName>
    </submittedName>
</protein>
<keyword evidence="1" id="KW-1133">Transmembrane helix</keyword>
<accession>A0ABS8C6D8</accession>
<evidence type="ECO:0000256" key="1">
    <source>
        <dbReference type="SAM" id="Phobius"/>
    </source>
</evidence>
<dbReference type="Pfam" id="PF22564">
    <property type="entry name" value="HAAS"/>
    <property type="match status" value="1"/>
</dbReference>
<keyword evidence="1" id="KW-0472">Membrane</keyword>
<feature type="transmembrane region" description="Helical" evidence="1">
    <location>
        <begin position="177"/>
        <end position="196"/>
    </location>
</feature>
<feature type="transmembrane region" description="Helical" evidence="1">
    <location>
        <begin position="289"/>
        <end position="305"/>
    </location>
</feature>
<feature type="transmembrane region" description="Helical" evidence="1">
    <location>
        <begin position="111"/>
        <end position="142"/>
    </location>
</feature>
<name>A0ABS8C6D8_9ALTE</name>
<reference evidence="2 3" key="1">
    <citation type="submission" date="2021-10" db="EMBL/GenBank/DDBJ databases">
        <title>Alishewanella koreense sp. nov. isolated from seawater of southwestern coast in South Korea and the proposal for the reclassification of Rheinheimera perlucida and Rheinheimera tuosuensis as Arsukibacterium perlucida and Arsukibacterium tuosuensis.</title>
        <authorList>
            <person name="Kim K.H."/>
            <person name="Ruan W."/>
            <person name="Kim K.R."/>
            <person name="Baek J.H."/>
            <person name="Jeon C.O."/>
        </authorList>
    </citation>
    <scope>NUCLEOTIDE SEQUENCE [LARGE SCALE GENOMIC DNA]</scope>
    <source>
        <strain evidence="2 3">16-MA</strain>
    </source>
</reference>
<proteinExistence type="predicted"/>
<evidence type="ECO:0000313" key="3">
    <source>
        <dbReference type="Proteomes" id="UP000633814"/>
    </source>
</evidence>
<keyword evidence="1" id="KW-0812">Transmembrane</keyword>
<feature type="transmembrane region" description="Helical" evidence="1">
    <location>
        <begin position="216"/>
        <end position="235"/>
    </location>
</feature>
<sequence length="315" mass="35654">MDLVTRYIAAVQRELPAAKREEIARELQANIMDELDALTAAQGALSDADVSQLLKQMGHPRQVARQFVPEQPFINASYMPIYRYTLTLVLGILFLIQVVKSTFGWLSYADVGLISLVFSIAAGWIDDACFAFTAITLGYFVISKQTPEPEQHCWQNWQPENLPSAGFSWQTIALQDIFTDLASYLFLLVVIFYPLWQVVAPAETPSVLLSNEVKTLLLWCTPLLLAGICNSLWQLKQRIWQKALLQANIIINALFTLVILYLAMMSPFLQITEQPLLGMLSSAQVERSITISLVVLALFPAWEVLRDSWRWRQLS</sequence>
<feature type="transmembrane region" description="Helical" evidence="1">
    <location>
        <begin position="81"/>
        <end position="99"/>
    </location>
</feature>
<gene>
    <name evidence="2" type="ORF">JAO78_012835</name>
</gene>